<dbReference type="EMBL" id="JAMQQD010000009">
    <property type="protein sequence ID" value="MCW7517049.1"/>
    <property type="molecule type" value="Genomic_DNA"/>
</dbReference>
<feature type="transmembrane region" description="Helical" evidence="1">
    <location>
        <begin position="21"/>
        <end position="39"/>
    </location>
</feature>
<feature type="transmembrane region" description="Helical" evidence="1">
    <location>
        <begin position="243"/>
        <end position="263"/>
    </location>
</feature>
<organism evidence="2 3">
    <name type="scientific">Leptospira levettii</name>
    <dbReference type="NCBI Taxonomy" id="2023178"/>
    <lineage>
        <taxon>Bacteria</taxon>
        <taxon>Pseudomonadati</taxon>
        <taxon>Spirochaetota</taxon>
        <taxon>Spirochaetia</taxon>
        <taxon>Leptospirales</taxon>
        <taxon>Leptospiraceae</taxon>
        <taxon>Leptospira</taxon>
    </lineage>
</organism>
<evidence type="ECO:0000256" key="1">
    <source>
        <dbReference type="SAM" id="Phobius"/>
    </source>
</evidence>
<sequence length="272" mass="31476">MIQMEKIEEFVSKVARVLGMFFMLLLVLVLGWNLLAYTYQLVKPVFNQKYPKTEFKIQDFKRSAPASADASESESKKEVSVSEKLAIAVLNDVKKDFESTLADVVRQKGIGLVRGQISDELKSLPYAELNESVEAVIQDTTPKYWQILFDKSKERIAYDLEYQFSEDSFKEDASEQLTAYLKESMKKGYSPYAIYNYQEEAVDFYTDLKQSKVYRKFWDDYTSGKSELDSKNAKEEFFTNPRLIVLGSILLLLPFLGVLFSIMRIEKHLAKR</sequence>
<evidence type="ECO:0000313" key="2">
    <source>
        <dbReference type="EMBL" id="MCW7517049.1"/>
    </source>
</evidence>
<reference evidence="2" key="1">
    <citation type="submission" date="2022-06" db="EMBL/GenBank/DDBJ databases">
        <title>Leptospira isolates from biofilms formed at urban environments.</title>
        <authorList>
            <person name="Ribeiro P.S."/>
            <person name="Sousa T."/>
            <person name="Carvalho N."/>
            <person name="Aburjaile F."/>
            <person name="Neves F."/>
            <person name="Oliveira D."/>
            <person name="Blanco L."/>
            <person name="Lima J."/>
            <person name="Costa F."/>
            <person name="Brenig B."/>
            <person name="Soares S."/>
            <person name="Ramos R."/>
            <person name="Goes-Neto A."/>
            <person name="Matiuzzi M."/>
            <person name="Azevedo V."/>
            <person name="Ristow P."/>
        </authorList>
    </citation>
    <scope>NUCLEOTIDE SEQUENCE</scope>
    <source>
        <strain evidence="2">VSF7</strain>
    </source>
</reference>
<name>A0AAW5VB21_9LEPT</name>
<protein>
    <submittedName>
        <fullName evidence="2">Uncharacterized protein</fullName>
    </submittedName>
</protein>
<comment type="caution">
    <text evidence="2">The sequence shown here is derived from an EMBL/GenBank/DDBJ whole genome shotgun (WGS) entry which is preliminary data.</text>
</comment>
<keyword evidence="1" id="KW-0812">Transmembrane</keyword>
<keyword evidence="1" id="KW-1133">Transmembrane helix</keyword>
<gene>
    <name evidence="2" type="ORF">ND810_17920</name>
</gene>
<dbReference type="Proteomes" id="UP001209694">
    <property type="component" value="Unassembled WGS sequence"/>
</dbReference>
<proteinExistence type="predicted"/>
<accession>A0AAW5VB21</accession>
<dbReference type="RefSeq" id="WP_265356481.1">
    <property type="nucleotide sequence ID" value="NZ_JAMQPS010000008.1"/>
</dbReference>
<evidence type="ECO:0000313" key="3">
    <source>
        <dbReference type="Proteomes" id="UP001209694"/>
    </source>
</evidence>
<keyword evidence="1" id="KW-0472">Membrane</keyword>
<dbReference type="AlphaFoldDB" id="A0AAW5VB21"/>